<proteinExistence type="predicted"/>
<evidence type="ECO:0000313" key="1">
    <source>
        <dbReference type="EMBL" id="KAH6924434.1"/>
    </source>
</evidence>
<comment type="caution">
    <text evidence="1">The sequence shown here is derived from an EMBL/GenBank/DDBJ whole genome shotgun (WGS) entry which is preliminary data.</text>
</comment>
<dbReference type="Proteomes" id="UP000821845">
    <property type="component" value="Chromosome 8"/>
</dbReference>
<gene>
    <name evidence="1" type="ORF">HPB50_017491</name>
</gene>
<keyword evidence="2" id="KW-1185">Reference proteome</keyword>
<sequence length="413" mass="45055">MSMEEMQQMASLELHVAQMLSTGNMTLQPPGGPLAKPCGRVTWRHADCLTPGVQPSRWLAALSRYLGSSVNENTTVSAWNGRFGEALGKILSVNTNNVLLDVIGWTVLQMLGWAAHPLLAYVRLGGEVDIVQSTPPFCLAATESLLGEAATVTLLATHLPARHRIQVNNMLDSVAKSFSQMLRASTSTLSLAHDLDPDPISNVTLWLWPKAASRIQLERSYGPIPAPPSSSSFLKNWFTLAPAIASLAREAALSGGSPMGPFRYRPFAWHHHYDEGDATCPFAPVDHVSSNLRASLTTALLDSLDKRSHYSSPLCSHEQEPWLRRAMGIEAAWRALRKLPSVGSSGSGAHLLGLEDFSGAQMFFLTACLQLCDAPLSRRAECNFALRQSDAFASVFSCREGTRMNTKNKCRAW</sequence>
<dbReference type="EMBL" id="CM023488">
    <property type="protein sequence ID" value="KAH6924434.1"/>
    <property type="molecule type" value="Genomic_DNA"/>
</dbReference>
<evidence type="ECO:0000313" key="2">
    <source>
        <dbReference type="Proteomes" id="UP000821845"/>
    </source>
</evidence>
<protein>
    <submittedName>
        <fullName evidence="1">Uncharacterized protein</fullName>
    </submittedName>
</protein>
<organism evidence="1 2">
    <name type="scientific">Hyalomma asiaticum</name>
    <name type="common">Tick</name>
    <dbReference type="NCBI Taxonomy" id="266040"/>
    <lineage>
        <taxon>Eukaryota</taxon>
        <taxon>Metazoa</taxon>
        <taxon>Ecdysozoa</taxon>
        <taxon>Arthropoda</taxon>
        <taxon>Chelicerata</taxon>
        <taxon>Arachnida</taxon>
        <taxon>Acari</taxon>
        <taxon>Parasitiformes</taxon>
        <taxon>Ixodida</taxon>
        <taxon>Ixodoidea</taxon>
        <taxon>Ixodidae</taxon>
        <taxon>Hyalomminae</taxon>
        <taxon>Hyalomma</taxon>
    </lineage>
</organism>
<accession>A0ACB7RRE5</accession>
<name>A0ACB7RRE5_HYAAI</name>
<reference evidence="1" key="1">
    <citation type="submission" date="2020-05" db="EMBL/GenBank/DDBJ databases">
        <title>Large-scale comparative analyses of tick genomes elucidate their genetic diversity and vector capacities.</title>
        <authorList>
            <person name="Jia N."/>
            <person name="Wang J."/>
            <person name="Shi W."/>
            <person name="Du L."/>
            <person name="Sun Y."/>
            <person name="Zhan W."/>
            <person name="Jiang J."/>
            <person name="Wang Q."/>
            <person name="Zhang B."/>
            <person name="Ji P."/>
            <person name="Sakyi L.B."/>
            <person name="Cui X."/>
            <person name="Yuan T."/>
            <person name="Jiang B."/>
            <person name="Yang W."/>
            <person name="Lam T.T.-Y."/>
            <person name="Chang Q."/>
            <person name="Ding S."/>
            <person name="Wang X."/>
            <person name="Zhu J."/>
            <person name="Ruan X."/>
            <person name="Zhao L."/>
            <person name="Wei J."/>
            <person name="Que T."/>
            <person name="Du C."/>
            <person name="Cheng J."/>
            <person name="Dai P."/>
            <person name="Han X."/>
            <person name="Huang E."/>
            <person name="Gao Y."/>
            <person name="Liu J."/>
            <person name="Shao H."/>
            <person name="Ye R."/>
            <person name="Li L."/>
            <person name="Wei W."/>
            <person name="Wang X."/>
            <person name="Wang C."/>
            <person name="Yang T."/>
            <person name="Huo Q."/>
            <person name="Li W."/>
            <person name="Guo W."/>
            <person name="Chen H."/>
            <person name="Zhou L."/>
            <person name="Ni X."/>
            <person name="Tian J."/>
            <person name="Zhou Y."/>
            <person name="Sheng Y."/>
            <person name="Liu T."/>
            <person name="Pan Y."/>
            <person name="Xia L."/>
            <person name="Li J."/>
            <person name="Zhao F."/>
            <person name="Cao W."/>
        </authorList>
    </citation>
    <scope>NUCLEOTIDE SEQUENCE</scope>
    <source>
        <strain evidence="1">Hyas-2018</strain>
    </source>
</reference>